<evidence type="ECO:0000256" key="4">
    <source>
        <dbReference type="ARBA" id="ARBA00022705"/>
    </source>
</evidence>
<evidence type="ECO:0000256" key="5">
    <source>
        <dbReference type="ARBA" id="ARBA00022723"/>
    </source>
</evidence>
<evidence type="ECO:0000256" key="8">
    <source>
        <dbReference type="ARBA" id="ARBA00023125"/>
    </source>
</evidence>
<dbReference type="Pfam" id="PF04104">
    <property type="entry name" value="DNA_primase_lrg"/>
    <property type="match status" value="1"/>
</dbReference>
<comment type="caution">
    <text evidence="13">The sequence shown here is derived from an EMBL/GenBank/DDBJ whole genome shotgun (WGS) entry which is preliminary data.</text>
</comment>
<evidence type="ECO:0000256" key="10">
    <source>
        <dbReference type="PIRSR" id="PIRSR009449-1"/>
    </source>
</evidence>
<dbReference type="Gene3D" id="1.20.930.80">
    <property type="match status" value="1"/>
</dbReference>
<accession>A0AAW1NJK3</accession>
<organism evidence="13 14">
    <name type="scientific">Symbiochloris irregularis</name>
    <dbReference type="NCBI Taxonomy" id="706552"/>
    <lineage>
        <taxon>Eukaryota</taxon>
        <taxon>Viridiplantae</taxon>
        <taxon>Chlorophyta</taxon>
        <taxon>core chlorophytes</taxon>
        <taxon>Trebouxiophyceae</taxon>
        <taxon>Trebouxiales</taxon>
        <taxon>Trebouxiaceae</taxon>
        <taxon>Symbiochloris</taxon>
    </lineage>
</organism>
<comment type="function">
    <text evidence="9">DNA primase is the polymerase that synthesizes small RNA primers for the Okazaki fragments made during discontinuous DNA replication.</text>
</comment>
<evidence type="ECO:0000313" key="14">
    <source>
        <dbReference type="Proteomes" id="UP001465755"/>
    </source>
</evidence>
<keyword evidence="3 9" id="KW-0639">Primosome</keyword>
<feature type="binding site" evidence="10">
    <location>
        <position position="266"/>
    </location>
    <ligand>
        <name>[4Fe-4S] cluster</name>
        <dbReference type="ChEBI" id="CHEBI:49883"/>
    </ligand>
</feature>
<dbReference type="GO" id="GO:0006270">
    <property type="term" value="P:DNA replication initiation"/>
    <property type="evidence" value="ECO:0007669"/>
    <property type="project" value="TreeGrafter"/>
</dbReference>
<keyword evidence="5 9" id="KW-0479">Metal-binding</keyword>
<feature type="binding site" evidence="10">
    <location>
        <position position="345"/>
    </location>
    <ligand>
        <name>[4Fe-4S] cluster</name>
        <dbReference type="ChEBI" id="CHEBI:49883"/>
    </ligand>
</feature>
<evidence type="ECO:0000256" key="6">
    <source>
        <dbReference type="ARBA" id="ARBA00023004"/>
    </source>
</evidence>
<keyword evidence="4 9" id="KW-0235">DNA replication</keyword>
<dbReference type="PANTHER" id="PTHR10537">
    <property type="entry name" value="DNA PRIMASE LARGE SUBUNIT"/>
    <property type="match status" value="1"/>
</dbReference>
<gene>
    <name evidence="13" type="ORF">WJX73_005511</name>
</gene>
<evidence type="ECO:0000259" key="12">
    <source>
        <dbReference type="Pfam" id="PF04104"/>
    </source>
</evidence>
<evidence type="ECO:0000256" key="2">
    <source>
        <dbReference type="ARBA" id="ARBA00022485"/>
    </source>
</evidence>
<proteinExistence type="inferred from homology"/>
<feature type="binding site" evidence="10">
    <location>
        <position position="401"/>
    </location>
    <ligand>
        <name>[4Fe-4S] cluster</name>
        <dbReference type="ChEBI" id="CHEBI:49883"/>
    </ligand>
</feature>
<dbReference type="Pfam" id="PF26466">
    <property type="entry name" value="DNA_primase_lrg_N"/>
    <property type="match status" value="1"/>
</dbReference>
<reference evidence="13 14" key="1">
    <citation type="journal article" date="2024" name="Nat. Commun.">
        <title>Phylogenomics reveals the evolutionary origins of lichenization in chlorophyte algae.</title>
        <authorList>
            <person name="Puginier C."/>
            <person name="Libourel C."/>
            <person name="Otte J."/>
            <person name="Skaloud P."/>
            <person name="Haon M."/>
            <person name="Grisel S."/>
            <person name="Petersen M."/>
            <person name="Berrin J.G."/>
            <person name="Delaux P.M."/>
            <person name="Dal Grande F."/>
            <person name="Keller J."/>
        </authorList>
    </citation>
    <scope>NUCLEOTIDE SEQUENCE [LARGE SCALE GENOMIC DNA]</scope>
    <source>
        <strain evidence="13 14">SAG 2036</strain>
    </source>
</reference>
<comment type="similarity">
    <text evidence="1 9">Belongs to the eukaryotic-type primase large subunit family.</text>
</comment>
<dbReference type="InterPro" id="IPR016558">
    <property type="entry name" value="DNA_primase_lsu_euk"/>
</dbReference>
<dbReference type="EMBL" id="JALJOQ010000274">
    <property type="protein sequence ID" value="KAK9786386.1"/>
    <property type="molecule type" value="Genomic_DNA"/>
</dbReference>
<dbReference type="GO" id="GO:0003677">
    <property type="term" value="F:DNA binding"/>
    <property type="evidence" value="ECO:0007669"/>
    <property type="project" value="UniProtKB-UniRule"/>
</dbReference>
<dbReference type="GO" id="GO:0051539">
    <property type="term" value="F:4 iron, 4 sulfur cluster binding"/>
    <property type="evidence" value="ECO:0007669"/>
    <property type="project" value="UniProtKB-UniRule"/>
</dbReference>
<sequence>MYEEPPEGEVTIEEIERFALDRLRVLKGIEDAKVRGKKSAELQTIALELVSTHLKAGSREASRWKDAVSHFALRLAFCRTEDLRRWFLAQECELFRLRFRDELPSDQVAFIRQQKLGFQSLDSAEFEELRPLLVKVEQGIGNRDFAATLLQGNPSDAFFKVPFEQVPDLVAQRKVLLRKGWAYVSRYEIAHLVGGRFRAALSHSLNVTHRRWTSHLAADEADRLTPIVESLSSRYLGEDYDSSAGNREVVTAAQLPALARQSFPLCMQHMFNHVREQHHMQHQGRLQLGLFLKAIGLPLEEAMRFWRTEFAPRCPGDAFEKKYAYNVRYNYGKEGRKSDYTPYSCLKIISSQPGKDQAHGCPYKVWSAAQLSAALGAMRLPASAVHEAVTKAKGGHYQLACASAFEGAHQCDCDTGINHPNQYYDESRKALTAQHEQQQQQQQEGTAPGSGTKLPATPATQLRMPAKRPAPTGPASAPPKMSFQTS</sequence>
<evidence type="ECO:0000256" key="9">
    <source>
        <dbReference type="PIRNR" id="PIRNR009449"/>
    </source>
</evidence>
<keyword evidence="7 9" id="KW-0411">Iron-sulfur</keyword>
<evidence type="ECO:0000256" key="11">
    <source>
        <dbReference type="SAM" id="MobiDB-lite"/>
    </source>
</evidence>
<dbReference type="PIRSF" id="PIRSF009449">
    <property type="entry name" value="DNA_primase_large_subunit"/>
    <property type="match status" value="1"/>
</dbReference>
<feature type="binding site" evidence="10">
    <location>
        <position position="361"/>
    </location>
    <ligand>
        <name>[4Fe-4S] cluster</name>
        <dbReference type="ChEBI" id="CHEBI:49883"/>
    </ligand>
</feature>
<keyword evidence="14" id="KW-1185">Reference proteome</keyword>
<dbReference type="GO" id="GO:0006269">
    <property type="term" value="P:DNA replication, synthesis of primer"/>
    <property type="evidence" value="ECO:0007669"/>
    <property type="project" value="UniProtKB-KW"/>
</dbReference>
<dbReference type="GO" id="GO:0005658">
    <property type="term" value="C:alpha DNA polymerase:primase complex"/>
    <property type="evidence" value="ECO:0007669"/>
    <property type="project" value="TreeGrafter"/>
</dbReference>
<protein>
    <recommendedName>
        <fullName evidence="9">DNA primase large subunit</fullName>
    </recommendedName>
</protein>
<dbReference type="Proteomes" id="UP001465755">
    <property type="component" value="Unassembled WGS sequence"/>
</dbReference>
<dbReference type="CDD" id="cd07322">
    <property type="entry name" value="PriL_PriS_Eukaryotic"/>
    <property type="match status" value="1"/>
</dbReference>
<keyword evidence="8 9" id="KW-0238">DNA-binding</keyword>
<dbReference type="InterPro" id="IPR058560">
    <property type="entry name" value="DNA_primase_C"/>
</dbReference>
<keyword evidence="2 9" id="KW-0004">4Fe-4S</keyword>
<dbReference type="AlphaFoldDB" id="A0AAW1NJK3"/>
<dbReference type="InterPro" id="IPR007238">
    <property type="entry name" value="DNA_primase_lsu_euk/arc"/>
</dbReference>
<evidence type="ECO:0000256" key="1">
    <source>
        <dbReference type="ARBA" id="ARBA00010564"/>
    </source>
</evidence>
<evidence type="ECO:0000256" key="7">
    <source>
        <dbReference type="ARBA" id="ARBA00023014"/>
    </source>
</evidence>
<evidence type="ECO:0000313" key="13">
    <source>
        <dbReference type="EMBL" id="KAK9786386.1"/>
    </source>
</evidence>
<evidence type="ECO:0000256" key="3">
    <source>
        <dbReference type="ARBA" id="ARBA00022515"/>
    </source>
</evidence>
<keyword evidence="6 9" id="KW-0408">Iron</keyword>
<dbReference type="PANTHER" id="PTHR10537:SF3">
    <property type="entry name" value="DNA PRIMASE LARGE SUBUNIT"/>
    <property type="match status" value="1"/>
</dbReference>
<comment type="cofactor">
    <cofactor evidence="9">
        <name>[4Fe-4S] cluster</name>
        <dbReference type="ChEBI" id="CHEBI:49883"/>
    </cofactor>
    <text evidence="9">Binds 1 [4Fe-4S] cluster.</text>
</comment>
<name>A0AAW1NJK3_9CHLO</name>
<feature type="region of interest" description="Disordered" evidence="11">
    <location>
        <begin position="429"/>
        <end position="486"/>
    </location>
</feature>
<dbReference type="GO" id="GO:0046872">
    <property type="term" value="F:metal ion binding"/>
    <property type="evidence" value="ECO:0007669"/>
    <property type="project" value="UniProtKB-UniRule"/>
</dbReference>
<feature type="domain" description="DNA primase large subunit C-terminal" evidence="12">
    <location>
        <begin position="258"/>
        <end position="424"/>
    </location>
</feature>